<accession>A0A0F9MGG0</accession>
<gene>
    <name evidence="2" type="ORF">LCGC14_1158370</name>
</gene>
<reference evidence="2" key="1">
    <citation type="journal article" date="2015" name="Nature">
        <title>Complex archaea that bridge the gap between prokaryotes and eukaryotes.</title>
        <authorList>
            <person name="Spang A."/>
            <person name="Saw J.H."/>
            <person name="Jorgensen S.L."/>
            <person name="Zaremba-Niedzwiedzka K."/>
            <person name="Martijn J."/>
            <person name="Lind A.E."/>
            <person name="van Eijk R."/>
            <person name="Schleper C."/>
            <person name="Guy L."/>
            <person name="Ettema T.J."/>
        </authorList>
    </citation>
    <scope>NUCLEOTIDE SEQUENCE</scope>
</reference>
<evidence type="ECO:0000313" key="2">
    <source>
        <dbReference type="EMBL" id="KKM98391.1"/>
    </source>
</evidence>
<evidence type="ECO:0000256" key="1">
    <source>
        <dbReference type="SAM" id="Phobius"/>
    </source>
</evidence>
<protein>
    <submittedName>
        <fullName evidence="2">Uncharacterized protein</fullName>
    </submittedName>
</protein>
<keyword evidence="1" id="KW-0472">Membrane</keyword>
<keyword evidence="1" id="KW-0812">Transmembrane</keyword>
<dbReference type="AlphaFoldDB" id="A0A0F9MGG0"/>
<comment type="caution">
    <text evidence="2">The sequence shown here is derived from an EMBL/GenBank/DDBJ whole genome shotgun (WGS) entry which is preliminary data.</text>
</comment>
<proteinExistence type="predicted"/>
<feature type="transmembrane region" description="Helical" evidence="1">
    <location>
        <begin position="12"/>
        <end position="31"/>
    </location>
</feature>
<organism evidence="2">
    <name type="scientific">marine sediment metagenome</name>
    <dbReference type="NCBI Taxonomy" id="412755"/>
    <lineage>
        <taxon>unclassified sequences</taxon>
        <taxon>metagenomes</taxon>
        <taxon>ecological metagenomes</taxon>
    </lineage>
</organism>
<sequence length="33" mass="3699">MNRDGYFTANRLIPVGIGVVVLVVILVVKWVTR</sequence>
<name>A0A0F9MGG0_9ZZZZ</name>
<keyword evidence="1" id="KW-1133">Transmembrane helix</keyword>
<dbReference type="EMBL" id="LAZR01005625">
    <property type="protein sequence ID" value="KKM98391.1"/>
    <property type="molecule type" value="Genomic_DNA"/>
</dbReference>